<keyword evidence="5 6" id="KW-0472">Membrane</keyword>
<dbReference type="GO" id="GO:0043190">
    <property type="term" value="C:ATP-binding cassette (ABC) transporter complex"/>
    <property type="evidence" value="ECO:0007669"/>
    <property type="project" value="InterPro"/>
</dbReference>
<evidence type="ECO:0000256" key="1">
    <source>
        <dbReference type="ARBA" id="ARBA00004651"/>
    </source>
</evidence>
<name>A0A9D2IFU0_9FIRM</name>
<evidence type="ECO:0000256" key="5">
    <source>
        <dbReference type="ARBA" id="ARBA00023136"/>
    </source>
</evidence>
<keyword evidence="2" id="KW-1003">Cell membrane</keyword>
<evidence type="ECO:0000256" key="3">
    <source>
        <dbReference type="ARBA" id="ARBA00022692"/>
    </source>
</evidence>
<comment type="caution">
    <text evidence="7">The sequence shown here is derived from an EMBL/GenBank/DDBJ whole genome shotgun (WGS) entry which is preliminary data.</text>
</comment>
<feature type="transmembrane region" description="Helical" evidence="6">
    <location>
        <begin position="106"/>
        <end position="129"/>
    </location>
</feature>
<feature type="transmembrane region" description="Helical" evidence="6">
    <location>
        <begin position="236"/>
        <end position="253"/>
    </location>
</feature>
<dbReference type="GO" id="GO:0006824">
    <property type="term" value="P:cobalt ion transport"/>
    <property type="evidence" value="ECO:0007669"/>
    <property type="project" value="InterPro"/>
</dbReference>
<sequence length="260" mass="28985">MLLIDKLCYYSKLRYVNPGEKFLFTVIAIVFCIISRSVITAVFVLAINTILTVGIGRISGRRYRNMMLVPLIFLLISTLAIIVNLSRTPFDAFAIPVGGWYITGSISSVFFGIQLILTALAAVSSLYFLSLNTPMPDILTVLRRLHCPILLSELMMLIYRYIFVLLEIAVNILTAQKARLGNKDYRTSLKSFSAMISVLFIRAMQKSNALYDAMESRCYDGRILVLSEASGPKKKHLAGILLFGGVLLILTIAKKQGMIL</sequence>
<feature type="transmembrane region" description="Helical" evidence="6">
    <location>
        <begin position="150"/>
        <end position="173"/>
    </location>
</feature>
<dbReference type="InterPro" id="IPR052770">
    <property type="entry name" value="Cobalt_transport_CbiQ"/>
</dbReference>
<dbReference type="InterPro" id="IPR012809">
    <property type="entry name" value="ECF_CbiQ"/>
</dbReference>
<gene>
    <name evidence="7" type="primary">cbiQ</name>
    <name evidence="7" type="ORF">IAA08_05975</name>
</gene>
<organism evidence="7 8">
    <name type="scientific">Candidatus Eubacterium avistercoris</name>
    <dbReference type="NCBI Taxonomy" id="2838567"/>
    <lineage>
        <taxon>Bacteria</taxon>
        <taxon>Bacillati</taxon>
        <taxon>Bacillota</taxon>
        <taxon>Clostridia</taxon>
        <taxon>Eubacteriales</taxon>
        <taxon>Eubacteriaceae</taxon>
        <taxon>Eubacterium</taxon>
    </lineage>
</organism>
<feature type="transmembrane region" description="Helical" evidence="6">
    <location>
        <begin position="22"/>
        <end position="55"/>
    </location>
</feature>
<keyword evidence="4 6" id="KW-1133">Transmembrane helix</keyword>
<dbReference type="Proteomes" id="UP000824024">
    <property type="component" value="Unassembled WGS sequence"/>
</dbReference>
<reference evidence="7" key="2">
    <citation type="submission" date="2021-04" db="EMBL/GenBank/DDBJ databases">
        <authorList>
            <person name="Gilroy R."/>
        </authorList>
    </citation>
    <scope>NUCLEOTIDE SEQUENCE</scope>
    <source>
        <strain evidence="7">CHK192-9172</strain>
    </source>
</reference>
<accession>A0A9D2IFU0</accession>
<feature type="transmembrane region" description="Helical" evidence="6">
    <location>
        <begin position="67"/>
        <end position="86"/>
    </location>
</feature>
<evidence type="ECO:0000313" key="8">
    <source>
        <dbReference type="Proteomes" id="UP000824024"/>
    </source>
</evidence>
<dbReference type="PANTHER" id="PTHR43723:SF1">
    <property type="entry name" value="COBALT TRANSPORT PROTEIN CBIQ"/>
    <property type="match status" value="1"/>
</dbReference>
<dbReference type="NCBIfam" id="TIGR02454">
    <property type="entry name" value="ECF_T_CbiQ"/>
    <property type="match status" value="1"/>
</dbReference>
<reference evidence="7" key="1">
    <citation type="journal article" date="2021" name="PeerJ">
        <title>Extensive microbial diversity within the chicken gut microbiome revealed by metagenomics and culture.</title>
        <authorList>
            <person name="Gilroy R."/>
            <person name="Ravi A."/>
            <person name="Getino M."/>
            <person name="Pursley I."/>
            <person name="Horton D.L."/>
            <person name="Alikhan N.F."/>
            <person name="Baker D."/>
            <person name="Gharbi K."/>
            <person name="Hall N."/>
            <person name="Watson M."/>
            <person name="Adriaenssens E.M."/>
            <person name="Foster-Nyarko E."/>
            <person name="Jarju S."/>
            <person name="Secka A."/>
            <person name="Antonio M."/>
            <person name="Oren A."/>
            <person name="Chaudhuri R.R."/>
            <person name="La Ragione R."/>
            <person name="Hildebrand F."/>
            <person name="Pallen M.J."/>
        </authorList>
    </citation>
    <scope>NUCLEOTIDE SEQUENCE</scope>
    <source>
        <strain evidence="7">CHK192-9172</strain>
    </source>
</reference>
<comment type="subcellular location">
    <subcellularLocation>
        <location evidence="1">Cell membrane</location>
        <topology evidence="1">Multi-pass membrane protein</topology>
    </subcellularLocation>
</comment>
<evidence type="ECO:0000313" key="7">
    <source>
        <dbReference type="EMBL" id="HIZ07465.1"/>
    </source>
</evidence>
<dbReference type="AlphaFoldDB" id="A0A9D2IFU0"/>
<proteinExistence type="predicted"/>
<dbReference type="Pfam" id="PF02361">
    <property type="entry name" value="CbiQ"/>
    <property type="match status" value="1"/>
</dbReference>
<dbReference type="PANTHER" id="PTHR43723">
    <property type="entry name" value="COBALT TRANSPORT PROTEIN CBIQ"/>
    <property type="match status" value="1"/>
</dbReference>
<keyword evidence="3 6" id="KW-0812">Transmembrane</keyword>
<evidence type="ECO:0000256" key="4">
    <source>
        <dbReference type="ARBA" id="ARBA00022989"/>
    </source>
</evidence>
<evidence type="ECO:0000256" key="2">
    <source>
        <dbReference type="ARBA" id="ARBA00022475"/>
    </source>
</evidence>
<protein>
    <submittedName>
        <fullName evidence="7">Cobalt ECF transporter T component CbiQ</fullName>
    </submittedName>
</protein>
<dbReference type="InterPro" id="IPR003339">
    <property type="entry name" value="ABC/ECF_trnsptr_transmembrane"/>
</dbReference>
<evidence type="ECO:0000256" key="6">
    <source>
        <dbReference type="SAM" id="Phobius"/>
    </source>
</evidence>
<dbReference type="CDD" id="cd16914">
    <property type="entry name" value="EcfT"/>
    <property type="match status" value="1"/>
</dbReference>
<dbReference type="EMBL" id="DXCH01000167">
    <property type="protein sequence ID" value="HIZ07465.1"/>
    <property type="molecule type" value="Genomic_DNA"/>
</dbReference>